<keyword evidence="5 9" id="KW-0064">Aspartyl protease</keyword>
<dbReference type="Proteomes" id="UP001589750">
    <property type="component" value="Unassembled WGS sequence"/>
</dbReference>
<dbReference type="PANTHER" id="PTHR33695">
    <property type="entry name" value="LIPOPROTEIN SIGNAL PEPTIDASE"/>
    <property type="match status" value="1"/>
</dbReference>
<evidence type="ECO:0000256" key="9">
    <source>
        <dbReference type="HAMAP-Rule" id="MF_00161"/>
    </source>
</evidence>
<gene>
    <name evidence="9 12" type="primary">lspA</name>
    <name evidence="12" type="ORF">ACFFRI_17765</name>
</gene>
<comment type="caution">
    <text evidence="12">The sequence shown here is derived from an EMBL/GenBank/DDBJ whole genome shotgun (WGS) entry which is preliminary data.</text>
</comment>
<keyword evidence="4 9" id="KW-0812">Transmembrane</keyword>
<proteinExistence type="inferred from homology"/>
<evidence type="ECO:0000256" key="11">
    <source>
        <dbReference type="SAM" id="MobiDB-lite"/>
    </source>
</evidence>
<keyword evidence="3 9" id="KW-0645">Protease</keyword>
<feature type="active site" evidence="9">
    <location>
        <position position="115"/>
    </location>
</feature>
<protein>
    <recommendedName>
        <fullName evidence="9">Lipoprotein signal peptidase</fullName>
        <ecNumber evidence="9">3.4.23.36</ecNumber>
    </recommendedName>
    <alternativeName>
        <fullName evidence="9">Prolipoprotein signal peptidase</fullName>
    </alternativeName>
    <alternativeName>
        <fullName evidence="9">Signal peptidase II</fullName>
        <shortName evidence="9">SPase II</shortName>
    </alternativeName>
</protein>
<organism evidence="12 13">
    <name type="scientific">Nocardioides plantarum</name>
    <dbReference type="NCBI Taxonomy" id="29299"/>
    <lineage>
        <taxon>Bacteria</taxon>
        <taxon>Bacillati</taxon>
        <taxon>Actinomycetota</taxon>
        <taxon>Actinomycetes</taxon>
        <taxon>Propionibacteriales</taxon>
        <taxon>Nocardioidaceae</taxon>
        <taxon>Nocardioides</taxon>
    </lineage>
</organism>
<name>A0ABV5KGC8_9ACTN</name>
<evidence type="ECO:0000256" key="2">
    <source>
        <dbReference type="ARBA" id="ARBA00022475"/>
    </source>
</evidence>
<dbReference type="PRINTS" id="PR00781">
    <property type="entry name" value="LIPOSIGPTASE"/>
</dbReference>
<dbReference type="Pfam" id="PF01252">
    <property type="entry name" value="Peptidase_A8"/>
    <property type="match status" value="1"/>
</dbReference>
<feature type="active site" evidence="9">
    <location>
        <position position="129"/>
    </location>
</feature>
<dbReference type="EC" id="3.4.23.36" evidence="9"/>
<sequence length="184" mass="19654">MVFVLVALAAYAVDQVSKLVAVDRLEGRSDVRVVGDLLQLHLTYNPGAAFSTGTGLTPLITVVAILAALAVLYYARRIGSATWAVALGLLLAGITGNLTDRLLREPGPMRGHVVDFLQLPHWPVFNVADICINVAAGLIVVQAVRGIGLDGTRADDRTEDDRTEDDPTEDDRAETEPDEIKGAP</sequence>
<feature type="transmembrane region" description="Helical" evidence="9">
    <location>
        <begin position="81"/>
        <end position="99"/>
    </location>
</feature>
<evidence type="ECO:0000256" key="6">
    <source>
        <dbReference type="ARBA" id="ARBA00022801"/>
    </source>
</evidence>
<dbReference type="GO" id="GO:0004190">
    <property type="term" value="F:aspartic-type endopeptidase activity"/>
    <property type="evidence" value="ECO:0007669"/>
    <property type="project" value="UniProtKB-EC"/>
</dbReference>
<keyword evidence="8 9" id="KW-0472">Membrane</keyword>
<keyword evidence="6 9" id="KW-0378">Hydrolase</keyword>
<comment type="subcellular location">
    <subcellularLocation>
        <location evidence="9">Cell membrane</location>
        <topology evidence="9">Multi-pass membrane protein</topology>
    </subcellularLocation>
</comment>
<evidence type="ECO:0000256" key="8">
    <source>
        <dbReference type="ARBA" id="ARBA00023136"/>
    </source>
</evidence>
<keyword evidence="2 9" id="KW-1003">Cell membrane</keyword>
<feature type="transmembrane region" description="Helical" evidence="9">
    <location>
        <begin position="55"/>
        <end position="74"/>
    </location>
</feature>
<feature type="region of interest" description="Disordered" evidence="11">
    <location>
        <begin position="152"/>
        <end position="184"/>
    </location>
</feature>
<keyword evidence="13" id="KW-1185">Reference proteome</keyword>
<comment type="pathway">
    <text evidence="9">Protein modification; lipoprotein biosynthesis (signal peptide cleavage).</text>
</comment>
<dbReference type="HAMAP" id="MF_00161">
    <property type="entry name" value="LspA"/>
    <property type="match status" value="1"/>
</dbReference>
<feature type="compositionally biased region" description="Acidic residues" evidence="11">
    <location>
        <begin position="161"/>
        <end position="173"/>
    </location>
</feature>
<dbReference type="InterPro" id="IPR001872">
    <property type="entry name" value="Peptidase_A8"/>
</dbReference>
<evidence type="ECO:0000313" key="13">
    <source>
        <dbReference type="Proteomes" id="UP001589750"/>
    </source>
</evidence>
<dbReference type="EMBL" id="JBHMDG010000026">
    <property type="protein sequence ID" value="MFB9314910.1"/>
    <property type="molecule type" value="Genomic_DNA"/>
</dbReference>
<dbReference type="RefSeq" id="WP_246084145.1">
    <property type="nucleotide sequence ID" value="NZ_JBHMDG010000026.1"/>
</dbReference>
<reference evidence="12 13" key="1">
    <citation type="submission" date="2024-09" db="EMBL/GenBank/DDBJ databases">
        <authorList>
            <person name="Sun Q."/>
            <person name="Mori K."/>
        </authorList>
    </citation>
    <scope>NUCLEOTIDE SEQUENCE [LARGE SCALE GENOMIC DNA]</scope>
    <source>
        <strain evidence="12 13">JCM 9626</strain>
    </source>
</reference>
<comment type="caution">
    <text evidence="9">Lacks conserved residue(s) required for the propagation of feature annotation.</text>
</comment>
<evidence type="ECO:0000256" key="10">
    <source>
        <dbReference type="RuleBase" id="RU004181"/>
    </source>
</evidence>
<dbReference type="PANTHER" id="PTHR33695:SF1">
    <property type="entry name" value="LIPOPROTEIN SIGNAL PEPTIDASE"/>
    <property type="match status" value="1"/>
</dbReference>
<evidence type="ECO:0000256" key="5">
    <source>
        <dbReference type="ARBA" id="ARBA00022750"/>
    </source>
</evidence>
<accession>A0ABV5KGC8</accession>
<comment type="function">
    <text evidence="9">This protein specifically catalyzes the removal of signal peptides from prolipoproteins.</text>
</comment>
<evidence type="ECO:0000256" key="7">
    <source>
        <dbReference type="ARBA" id="ARBA00022989"/>
    </source>
</evidence>
<keyword evidence="7 9" id="KW-1133">Transmembrane helix</keyword>
<evidence type="ECO:0000256" key="4">
    <source>
        <dbReference type="ARBA" id="ARBA00022692"/>
    </source>
</evidence>
<evidence type="ECO:0000313" key="12">
    <source>
        <dbReference type="EMBL" id="MFB9314910.1"/>
    </source>
</evidence>
<evidence type="ECO:0000256" key="3">
    <source>
        <dbReference type="ARBA" id="ARBA00022670"/>
    </source>
</evidence>
<comment type="similarity">
    <text evidence="1 9 10">Belongs to the peptidase A8 family.</text>
</comment>
<evidence type="ECO:0000256" key="1">
    <source>
        <dbReference type="ARBA" id="ARBA00006139"/>
    </source>
</evidence>
<comment type="catalytic activity">
    <reaction evidence="9">
        <text>Release of signal peptides from bacterial membrane prolipoproteins. Hydrolyzes -Xaa-Yaa-Zaa-|-(S,diacylglyceryl)Cys-, in which Xaa is hydrophobic (preferably Leu), and Yaa (Ala or Ser) and Zaa (Gly or Ala) have small, neutral side chains.</text>
        <dbReference type="EC" id="3.4.23.36"/>
    </reaction>
</comment>
<feature type="transmembrane region" description="Helical" evidence="9">
    <location>
        <begin position="119"/>
        <end position="141"/>
    </location>
</feature>
<dbReference type="NCBIfam" id="TIGR00077">
    <property type="entry name" value="lspA"/>
    <property type="match status" value="1"/>
</dbReference>
<feature type="compositionally biased region" description="Basic and acidic residues" evidence="11">
    <location>
        <begin position="174"/>
        <end position="184"/>
    </location>
</feature>